<protein>
    <recommendedName>
        <fullName evidence="1">Rho-GAP domain-containing protein</fullName>
    </recommendedName>
</protein>
<dbReference type="InterPro" id="IPR000198">
    <property type="entry name" value="RhoGAP_dom"/>
</dbReference>
<dbReference type="Proteomes" id="UP000232323">
    <property type="component" value="Unassembled WGS sequence"/>
</dbReference>
<dbReference type="EMBL" id="BEGY01000085">
    <property type="protein sequence ID" value="GAX82739.1"/>
    <property type="molecule type" value="Genomic_DNA"/>
</dbReference>
<comment type="caution">
    <text evidence="2">The sequence shown here is derived from an EMBL/GenBank/DDBJ whole genome shotgun (WGS) entry which is preliminary data.</text>
</comment>
<sequence length="464" mass="51932">MDNGILFILHNLRVYRLAYLLASVSKPPLLPLLAHLEVKAGSHLENVTIVLEPDQIFIDMSVQQEKRPDQLSICLDLLCSYMDCPGLFRPEAVSCNQVSNIASSLAESKAPSPSQVSNLLILWLKASSIQLLPRHLQLEILKLTCHQPSQCTNAAKLQKMQQIFKMERSKDTDLVSVTTLLLFLQEYLLHQKQYTQERESIAKVFAPILFQAALTEGVMYSLKCAEDVTSMLISQAIAVLTPQMAAAASLLAKSRMCTITNSCCQEKEWMSSEAQSGALKSVSSDTYDEFWRADPHVTEVMTRLIDHRVTDLLFCNEEEEDWEYSPSYRSDGIVNPGTPLPSRLTADYNPAIGKEDCPFVGVTCHITAKPSVELSKQEQALMSLPTPFSTPFMIPGYTVSAEGMIAEEPLLEESLLASLLMNPMCTWNLNEHDQKLLMQQYTFPLISVRHPDLPITTHTSCLYV</sequence>
<evidence type="ECO:0000313" key="3">
    <source>
        <dbReference type="Proteomes" id="UP000232323"/>
    </source>
</evidence>
<organism evidence="2 3">
    <name type="scientific">Chlamydomonas eustigma</name>
    <dbReference type="NCBI Taxonomy" id="1157962"/>
    <lineage>
        <taxon>Eukaryota</taxon>
        <taxon>Viridiplantae</taxon>
        <taxon>Chlorophyta</taxon>
        <taxon>core chlorophytes</taxon>
        <taxon>Chlorophyceae</taxon>
        <taxon>CS clade</taxon>
        <taxon>Chlamydomonadales</taxon>
        <taxon>Chlamydomonadaceae</taxon>
        <taxon>Chlamydomonas</taxon>
    </lineage>
</organism>
<gene>
    <name evidence="2" type="ORF">CEUSTIGMA_g10165.t1</name>
</gene>
<proteinExistence type="predicted"/>
<accession>A0A250XIJ6</accession>
<dbReference type="AlphaFoldDB" id="A0A250XIJ6"/>
<feature type="domain" description="Rho-GAP" evidence="1">
    <location>
        <begin position="58"/>
        <end position="240"/>
    </location>
</feature>
<keyword evidence="3" id="KW-1185">Reference proteome</keyword>
<dbReference type="SUPFAM" id="SSF48350">
    <property type="entry name" value="GTPase activation domain, GAP"/>
    <property type="match status" value="1"/>
</dbReference>
<dbReference type="PROSITE" id="PS50238">
    <property type="entry name" value="RHOGAP"/>
    <property type="match status" value="1"/>
</dbReference>
<name>A0A250XIJ6_9CHLO</name>
<evidence type="ECO:0000259" key="1">
    <source>
        <dbReference type="PROSITE" id="PS50238"/>
    </source>
</evidence>
<dbReference type="GO" id="GO:0007165">
    <property type="term" value="P:signal transduction"/>
    <property type="evidence" value="ECO:0007669"/>
    <property type="project" value="InterPro"/>
</dbReference>
<reference evidence="2 3" key="1">
    <citation type="submission" date="2017-08" db="EMBL/GenBank/DDBJ databases">
        <title>Acidophilic green algal genome provides insights into adaptation to an acidic environment.</title>
        <authorList>
            <person name="Hirooka S."/>
            <person name="Hirose Y."/>
            <person name="Kanesaki Y."/>
            <person name="Higuchi S."/>
            <person name="Fujiwara T."/>
            <person name="Onuma R."/>
            <person name="Era A."/>
            <person name="Ohbayashi R."/>
            <person name="Uzuka A."/>
            <person name="Nozaki H."/>
            <person name="Yoshikawa H."/>
            <person name="Miyagishima S.Y."/>
        </authorList>
    </citation>
    <scope>NUCLEOTIDE SEQUENCE [LARGE SCALE GENOMIC DNA]</scope>
    <source>
        <strain evidence="2 3">NIES-2499</strain>
    </source>
</reference>
<dbReference type="Gene3D" id="1.10.555.10">
    <property type="entry name" value="Rho GTPase activation protein"/>
    <property type="match status" value="1"/>
</dbReference>
<dbReference type="InterPro" id="IPR008936">
    <property type="entry name" value="Rho_GTPase_activation_prot"/>
</dbReference>
<evidence type="ECO:0000313" key="2">
    <source>
        <dbReference type="EMBL" id="GAX82739.1"/>
    </source>
</evidence>